<dbReference type="InterPro" id="IPR020053">
    <property type="entry name" value="Ribosome-bd_factorA_CS"/>
</dbReference>
<comment type="similarity">
    <text evidence="2">Belongs to the RbfA family.</text>
</comment>
<dbReference type="GO" id="GO:0043024">
    <property type="term" value="F:ribosomal small subunit binding"/>
    <property type="evidence" value="ECO:0007669"/>
    <property type="project" value="TreeGrafter"/>
</dbReference>
<dbReference type="PROSITE" id="PS01319">
    <property type="entry name" value="RBFA"/>
    <property type="match status" value="1"/>
</dbReference>
<dbReference type="AlphaFoldDB" id="A0A9X0QDV6"/>
<accession>A0A9X0QDV6</accession>
<reference evidence="4 5" key="1">
    <citation type="submission" date="2020-08" db="EMBL/GenBank/DDBJ databases">
        <title>Genomic Encyclopedia of Type Strains, Phase IV (KMG-V): Genome sequencing to study the core and pangenomes of soil and plant-associated prokaryotes.</title>
        <authorList>
            <person name="Whitman W."/>
        </authorList>
    </citation>
    <scope>NUCLEOTIDE SEQUENCE [LARGE SCALE GENOMIC DNA]</scope>
    <source>
        <strain evidence="4 5">X5P2</strain>
    </source>
</reference>
<dbReference type="EMBL" id="JACHEB010000004">
    <property type="protein sequence ID" value="MBB5328444.1"/>
    <property type="molecule type" value="Genomic_DNA"/>
</dbReference>
<evidence type="ECO:0000313" key="5">
    <source>
        <dbReference type="Proteomes" id="UP000535182"/>
    </source>
</evidence>
<keyword evidence="1 2" id="KW-0690">Ribosome biogenesis</keyword>
<dbReference type="InterPro" id="IPR015946">
    <property type="entry name" value="KH_dom-like_a/b"/>
</dbReference>
<dbReference type="SUPFAM" id="SSF89919">
    <property type="entry name" value="Ribosome-binding factor A, RbfA"/>
    <property type="match status" value="1"/>
</dbReference>
<dbReference type="Proteomes" id="UP000535182">
    <property type="component" value="Unassembled WGS sequence"/>
</dbReference>
<dbReference type="InterPro" id="IPR000238">
    <property type="entry name" value="RbfA"/>
</dbReference>
<comment type="function">
    <text evidence="2">One of several proteins that assist in the late maturation steps of the functional core of the 30S ribosomal subunit. Associates with free 30S ribosomal subunits (but not with 30S subunits that are part of 70S ribosomes or polysomes). Required for efficient processing of 16S rRNA. May interact with the 5'-terminal helix region of 16S rRNA.</text>
</comment>
<name>A0A9X0QDV6_9BACT</name>
<protein>
    <recommendedName>
        <fullName evidence="2">Ribosome-binding factor A</fullName>
    </recommendedName>
</protein>
<dbReference type="GO" id="GO:0030490">
    <property type="term" value="P:maturation of SSU-rRNA"/>
    <property type="evidence" value="ECO:0007669"/>
    <property type="project" value="UniProtKB-UniRule"/>
</dbReference>
<dbReference type="Gene3D" id="3.30.300.20">
    <property type="match status" value="1"/>
</dbReference>
<evidence type="ECO:0000256" key="2">
    <source>
        <dbReference type="HAMAP-Rule" id="MF_00003"/>
    </source>
</evidence>
<dbReference type="PANTHER" id="PTHR33515:SF1">
    <property type="entry name" value="RIBOSOME-BINDING FACTOR A, CHLOROPLASTIC-RELATED"/>
    <property type="match status" value="1"/>
</dbReference>
<dbReference type="HAMAP" id="MF_00003">
    <property type="entry name" value="RbfA"/>
    <property type="match status" value="1"/>
</dbReference>
<gene>
    <name evidence="2" type="primary">rbfA</name>
    <name evidence="4" type="ORF">HDF14_002054</name>
</gene>
<dbReference type="GO" id="GO:0005829">
    <property type="term" value="C:cytosol"/>
    <property type="evidence" value="ECO:0007669"/>
    <property type="project" value="TreeGrafter"/>
</dbReference>
<dbReference type="Pfam" id="PF02033">
    <property type="entry name" value="RBFA"/>
    <property type="match status" value="1"/>
</dbReference>
<evidence type="ECO:0000313" key="4">
    <source>
        <dbReference type="EMBL" id="MBB5328444.1"/>
    </source>
</evidence>
<organism evidence="4 5">
    <name type="scientific">Tunturiibacter gelidiferens</name>
    <dbReference type="NCBI Taxonomy" id="3069689"/>
    <lineage>
        <taxon>Bacteria</taxon>
        <taxon>Pseudomonadati</taxon>
        <taxon>Acidobacteriota</taxon>
        <taxon>Terriglobia</taxon>
        <taxon>Terriglobales</taxon>
        <taxon>Acidobacteriaceae</taxon>
        <taxon>Tunturiibacter</taxon>
    </lineage>
</organism>
<dbReference type="InterPro" id="IPR023799">
    <property type="entry name" value="RbfA_dom_sf"/>
</dbReference>
<comment type="caution">
    <text evidence="4">The sequence shown here is derived from an EMBL/GenBank/DDBJ whole genome shotgun (WGS) entry which is preliminary data.</text>
</comment>
<dbReference type="RefSeq" id="WP_260698155.1">
    <property type="nucleotide sequence ID" value="NZ_JACHEB010000004.1"/>
</dbReference>
<feature type="region of interest" description="Disordered" evidence="3">
    <location>
        <begin position="1"/>
        <end position="39"/>
    </location>
</feature>
<evidence type="ECO:0000256" key="1">
    <source>
        <dbReference type="ARBA" id="ARBA00022517"/>
    </source>
</evidence>
<comment type="subunit">
    <text evidence="2">Monomer. Binds 30S ribosomal subunits, but not 50S ribosomal subunits or 70S ribosomes.</text>
</comment>
<dbReference type="PANTHER" id="PTHR33515">
    <property type="entry name" value="RIBOSOME-BINDING FACTOR A, CHLOROPLASTIC-RELATED"/>
    <property type="match status" value="1"/>
</dbReference>
<proteinExistence type="inferred from homology"/>
<keyword evidence="5" id="KW-1185">Reference proteome</keyword>
<evidence type="ECO:0000256" key="3">
    <source>
        <dbReference type="SAM" id="MobiDB-lite"/>
    </source>
</evidence>
<feature type="region of interest" description="Disordered" evidence="3">
    <location>
        <begin position="149"/>
        <end position="170"/>
    </location>
</feature>
<feature type="compositionally biased region" description="Polar residues" evidence="3">
    <location>
        <begin position="11"/>
        <end position="35"/>
    </location>
</feature>
<sequence>MKHNPQEILPESSSSTRWNNPTLISSTVRPSQNHMPEQRARTYHRNRVANTFSEEIGAMLEGELSDPRIAPSYVTEVVLAPGGKSARIFVAVHGNEEEEASTLEGLTTARAYIRSQLRDRMGVRHVPELTFAIDRSEKMTGRMDELLARTRKREQKRTASEPVSGAPPKS</sequence>
<comment type="subcellular location">
    <subcellularLocation>
        <location evidence="2">Cytoplasm</location>
    </subcellularLocation>
</comment>
<keyword evidence="2" id="KW-0963">Cytoplasm</keyword>
<dbReference type="NCBIfam" id="TIGR00082">
    <property type="entry name" value="rbfA"/>
    <property type="match status" value="1"/>
</dbReference>